<dbReference type="NCBIfam" id="TIGR02532">
    <property type="entry name" value="IV_pilin_GFxxxE"/>
    <property type="match status" value="1"/>
</dbReference>
<evidence type="ECO:0000256" key="2">
    <source>
        <dbReference type="ARBA" id="ARBA00011084"/>
    </source>
</evidence>
<evidence type="ECO:0000256" key="10">
    <source>
        <dbReference type="SAM" id="Phobius"/>
    </source>
</evidence>
<organism evidence="11 12">
    <name type="scientific">Sphingopyxis bauzanensis</name>
    <dbReference type="NCBI Taxonomy" id="651663"/>
    <lineage>
        <taxon>Bacteria</taxon>
        <taxon>Pseudomonadati</taxon>
        <taxon>Pseudomonadota</taxon>
        <taxon>Alphaproteobacteria</taxon>
        <taxon>Sphingomonadales</taxon>
        <taxon>Sphingomonadaceae</taxon>
        <taxon>Sphingopyxis</taxon>
    </lineage>
</organism>
<keyword evidence="5" id="KW-0488">Methylation</keyword>
<dbReference type="EMBL" id="NISK01000002">
    <property type="protein sequence ID" value="OWQ97421.1"/>
    <property type="molecule type" value="Genomic_DNA"/>
</dbReference>
<dbReference type="PANTHER" id="PTHR39583">
    <property type="entry name" value="TYPE II SECRETION SYSTEM PROTEIN J-RELATED"/>
    <property type="match status" value="1"/>
</dbReference>
<comment type="subcellular location">
    <subcellularLocation>
        <location evidence="1">Cell inner membrane</location>
        <topology evidence="1">Single-pass membrane protein</topology>
    </subcellularLocation>
</comment>
<evidence type="ECO:0000256" key="5">
    <source>
        <dbReference type="ARBA" id="ARBA00022481"/>
    </source>
</evidence>
<evidence type="ECO:0000256" key="4">
    <source>
        <dbReference type="ARBA" id="ARBA00022475"/>
    </source>
</evidence>
<dbReference type="InterPro" id="IPR051621">
    <property type="entry name" value="T2SS_protein_J"/>
</dbReference>
<dbReference type="OrthoDB" id="9794345at2"/>
<evidence type="ECO:0000313" key="12">
    <source>
        <dbReference type="Proteomes" id="UP000197361"/>
    </source>
</evidence>
<dbReference type="InterPro" id="IPR045584">
    <property type="entry name" value="Pilin-like"/>
</dbReference>
<dbReference type="GO" id="GO:0015628">
    <property type="term" value="P:protein secretion by the type II secretion system"/>
    <property type="evidence" value="ECO:0007669"/>
    <property type="project" value="InterPro"/>
</dbReference>
<keyword evidence="6" id="KW-0997">Cell inner membrane</keyword>
<evidence type="ECO:0000256" key="3">
    <source>
        <dbReference type="ARBA" id="ARBA00021539"/>
    </source>
</evidence>
<dbReference type="PANTHER" id="PTHR39583:SF2">
    <property type="entry name" value="TYPE II SECRETION SYSTEM PROTEIN J"/>
    <property type="match status" value="1"/>
</dbReference>
<evidence type="ECO:0000256" key="1">
    <source>
        <dbReference type="ARBA" id="ARBA00004377"/>
    </source>
</evidence>
<dbReference type="NCBIfam" id="TIGR01711">
    <property type="entry name" value="gspJ"/>
    <property type="match status" value="1"/>
</dbReference>
<dbReference type="Pfam" id="PF07963">
    <property type="entry name" value="N_methyl"/>
    <property type="match status" value="1"/>
</dbReference>
<proteinExistence type="inferred from homology"/>
<feature type="transmembrane region" description="Helical" evidence="10">
    <location>
        <begin position="47"/>
        <end position="70"/>
    </location>
</feature>
<dbReference type="Gene3D" id="3.10.610.10">
    <property type="entry name" value="GSPII I/J protein-like"/>
    <property type="match status" value="1"/>
</dbReference>
<dbReference type="Proteomes" id="UP000197361">
    <property type="component" value="Unassembled WGS sequence"/>
</dbReference>
<gene>
    <name evidence="11" type="primary">gspJ</name>
    <name evidence="11" type="ORF">CDQ92_10370</name>
</gene>
<dbReference type="GO" id="GO:0005886">
    <property type="term" value="C:plasma membrane"/>
    <property type="evidence" value="ECO:0007669"/>
    <property type="project" value="UniProtKB-SubCell"/>
</dbReference>
<comment type="caution">
    <text evidence="11">The sequence shown here is derived from an EMBL/GenBank/DDBJ whole genome shotgun (WGS) entry which is preliminary data.</text>
</comment>
<dbReference type="GO" id="GO:0015627">
    <property type="term" value="C:type II protein secretion system complex"/>
    <property type="evidence" value="ECO:0007669"/>
    <property type="project" value="InterPro"/>
</dbReference>
<dbReference type="PROSITE" id="PS00409">
    <property type="entry name" value="PROKAR_NTER_METHYL"/>
    <property type="match status" value="1"/>
</dbReference>
<evidence type="ECO:0000256" key="8">
    <source>
        <dbReference type="ARBA" id="ARBA00022989"/>
    </source>
</evidence>
<keyword evidence="7 10" id="KW-0812">Transmembrane</keyword>
<evidence type="ECO:0000256" key="9">
    <source>
        <dbReference type="ARBA" id="ARBA00023136"/>
    </source>
</evidence>
<evidence type="ECO:0000256" key="7">
    <source>
        <dbReference type="ARBA" id="ARBA00022692"/>
    </source>
</evidence>
<name>A0A246JWG2_9SPHN</name>
<evidence type="ECO:0000256" key="6">
    <source>
        <dbReference type="ARBA" id="ARBA00022519"/>
    </source>
</evidence>
<dbReference type="SUPFAM" id="SSF54523">
    <property type="entry name" value="Pili subunits"/>
    <property type="match status" value="1"/>
</dbReference>
<keyword evidence="8 10" id="KW-1133">Transmembrane helix</keyword>
<dbReference type="AlphaFoldDB" id="A0A246JWG2"/>
<dbReference type="RefSeq" id="WP_088441271.1">
    <property type="nucleotide sequence ID" value="NZ_BMMC01000001.1"/>
</dbReference>
<keyword evidence="4" id="KW-1003">Cell membrane</keyword>
<dbReference type="Pfam" id="PF11612">
    <property type="entry name" value="T2SSJ"/>
    <property type="match status" value="1"/>
</dbReference>
<protein>
    <recommendedName>
        <fullName evidence="3">Type II secretion system protein J</fullName>
    </recommendedName>
</protein>
<reference evidence="11 12" key="1">
    <citation type="journal article" date="2010" name="Int. J. Syst. Evol. Microbiol.">
        <title>Sphingopyxis bauzanensis sp. nov., a psychrophilic bacterium isolated from soil.</title>
        <authorList>
            <person name="Zhang D.C."/>
            <person name="Liu H.C."/>
            <person name="Xin Y.H."/>
            <person name="Zhou Y.G."/>
            <person name="Schinner F."/>
            <person name="Margesin R."/>
        </authorList>
    </citation>
    <scope>NUCLEOTIDE SEQUENCE [LARGE SCALE GENOMIC DNA]</scope>
    <source>
        <strain evidence="11 12">DSM 22271</strain>
    </source>
</reference>
<comment type="similarity">
    <text evidence="2">Belongs to the GSP J family.</text>
</comment>
<sequence length="244" mass="25358">MKFGTHLLNPFALSLSKGRSSFAAPEKKNCASTSSAQTGTGAGQSGFTLIEMLVALSLFAAIAAIGVALLRSSVDTQDAVQTRLKAMGGVNRLRAVMANDLAQAVQRSTRGPAGEAVPAFVGSSTGFAFVHGGAAALDGSPRPAVERVAYALVGSEWRRATQPMLDGTALNAGDRLLGDVVAVAVRYRDDTGNWGESWSSEPGDRLPRVVEVRVSRSGREALTMLFLTAPTLPPPPPAAENPSP</sequence>
<keyword evidence="12" id="KW-1185">Reference proteome</keyword>
<accession>A0A246JWG2</accession>
<keyword evidence="9 10" id="KW-0472">Membrane</keyword>
<evidence type="ECO:0000313" key="11">
    <source>
        <dbReference type="EMBL" id="OWQ97421.1"/>
    </source>
</evidence>
<dbReference type="InterPro" id="IPR012902">
    <property type="entry name" value="N_methyl_site"/>
</dbReference>
<dbReference type="InterPro" id="IPR010055">
    <property type="entry name" value="T2SS_protein-GspJ"/>
</dbReference>